<dbReference type="RefSeq" id="XP_015268976.1">
    <property type="nucleotide sequence ID" value="XM_015413490.1"/>
</dbReference>
<keyword evidence="3" id="KW-1185">Reference proteome</keyword>
<evidence type="ECO:0000313" key="4">
    <source>
        <dbReference type="RefSeq" id="XP_015268976.1"/>
    </source>
</evidence>
<sequence>MYNIAHGATCSIKEEQEDRYLFYANRTAGEVRFLERYIYSWQEFVPFNSSRRSYEAVTELGEPGAHCWNSQKEWMEYMQTQVDTFCCHNYRVQEGWGITLARKEG</sequence>
<evidence type="ECO:0000259" key="2">
    <source>
        <dbReference type="SMART" id="SM00921"/>
    </source>
</evidence>
<organism evidence="3 4">
    <name type="scientific">Gekko japonicus</name>
    <name type="common">Schlegel's Japanese gecko</name>
    <dbReference type="NCBI Taxonomy" id="146911"/>
    <lineage>
        <taxon>Eukaryota</taxon>
        <taxon>Metazoa</taxon>
        <taxon>Chordata</taxon>
        <taxon>Craniata</taxon>
        <taxon>Vertebrata</taxon>
        <taxon>Euteleostomi</taxon>
        <taxon>Lepidosauria</taxon>
        <taxon>Squamata</taxon>
        <taxon>Bifurcata</taxon>
        <taxon>Gekkota</taxon>
        <taxon>Gekkonidae</taxon>
        <taxon>Gekkoninae</taxon>
        <taxon>Gekko</taxon>
    </lineage>
</organism>
<proteinExistence type="predicted"/>
<dbReference type="InterPro" id="IPR014745">
    <property type="entry name" value="MHC_II_a/b_N"/>
</dbReference>
<evidence type="ECO:0000256" key="1">
    <source>
        <dbReference type="ARBA" id="ARBA00023180"/>
    </source>
</evidence>
<dbReference type="SUPFAM" id="SSF54452">
    <property type="entry name" value="MHC antigen-recognition domain"/>
    <property type="match status" value="1"/>
</dbReference>
<gene>
    <name evidence="4" type="primary">LOC107112365</name>
</gene>
<dbReference type="InterPro" id="IPR000353">
    <property type="entry name" value="MHC_II_b_N"/>
</dbReference>
<dbReference type="SMART" id="SM00921">
    <property type="entry name" value="MHC_II_beta"/>
    <property type="match status" value="1"/>
</dbReference>
<dbReference type="InterPro" id="IPR011162">
    <property type="entry name" value="MHC_I/II-like_Ag-recog"/>
</dbReference>
<dbReference type="Proteomes" id="UP000694871">
    <property type="component" value="Unplaced"/>
</dbReference>
<evidence type="ECO:0000313" key="3">
    <source>
        <dbReference type="Proteomes" id="UP000694871"/>
    </source>
</evidence>
<dbReference type="GeneID" id="107112365"/>
<name>A0ABM1K5I9_GEKJA</name>
<protein>
    <submittedName>
        <fullName evidence="4">HLA class II histocompatibility antigen, DRB1-8 beta chain-like</fullName>
    </submittedName>
</protein>
<accession>A0ABM1K5I9</accession>
<dbReference type="Gene3D" id="3.10.320.10">
    <property type="entry name" value="Class II Histocompatibility Antigen, M Beta Chain, Chain B, domain 1"/>
    <property type="match status" value="1"/>
</dbReference>
<dbReference type="Pfam" id="PF00969">
    <property type="entry name" value="MHC_II_beta"/>
    <property type="match status" value="1"/>
</dbReference>
<reference evidence="4" key="1">
    <citation type="submission" date="2025-08" db="UniProtKB">
        <authorList>
            <consortium name="RefSeq"/>
        </authorList>
    </citation>
    <scope>IDENTIFICATION</scope>
</reference>
<keyword evidence="1" id="KW-0325">Glycoprotein</keyword>
<feature type="domain" description="MHC class II beta chain N-terminal" evidence="2">
    <location>
        <begin position="22"/>
        <end position="94"/>
    </location>
</feature>